<sequence>MLKRSCDYGHSAGALSLTGLEYMSDEEKAARISSVANDMTASIIYIAKQAEAGNVTEKHTAPIYDFIDRVCGTEKRQKKSLLRELERQDEQIAQAVKRHQEDIRELMACASTAILRLKARADKLEAELERLRAQDSSKFSDSDNTCPGEAVVLERDEPSKRNDASIAQSTI</sequence>
<keyword evidence="1" id="KW-0175">Coiled coil</keyword>
<protein>
    <submittedName>
        <fullName evidence="3">Uncharacterized protein</fullName>
    </submittedName>
</protein>
<evidence type="ECO:0000256" key="1">
    <source>
        <dbReference type="SAM" id="Coils"/>
    </source>
</evidence>
<accession>A0A2B7WP07</accession>
<dbReference type="OrthoDB" id="4369471at2759"/>
<evidence type="ECO:0000313" key="4">
    <source>
        <dbReference type="Proteomes" id="UP000224634"/>
    </source>
</evidence>
<dbReference type="AlphaFoldDB" id="A0A2B7WP07"/>
<dbReference type="Proteomes" id="UP000224634">
    <property type="component" value="Unassembled WGS sequence"/>
</dbReference>
<evidence type="ECO:0000256" key="2">
    <source>
        <dbReference type="SAM" id="MobiDB-lite"/>
    </source>
</evidence>
<proteinExistence type="predicted"/>
<feature type="region of interest" description="Disordered" evidence="2">
    <location>
        <begin position="134"/>
        <end position="171"/>
    </location>
</feature>
<dbReference type="STRING" id="1447883.A0A2B7WP07"/>
<dbReference type="EMBL" id="PDNA01000293">
    <property type="protein sequence ID" value="PGG98495.1"/>
    <property type="molecule type" value="Genomic_DNA"/>
</dbReference>
<feature type="compositionally biased region" description="Basic and acidic residues" evidence="2">
    <location>
        <begin position="152"/>
        <end position="163"/>
    </location>
</feature>
<gene>
    <name evidence="3" type="ORF">AJ80_09526</name>
</gene>
<keyword evidence="4" id="KW-1185">Reference proteome</keyword>
<comment type="caution">
    <text evidence="3">The sequence shown here is derived from an EMBL/GenBank/DDBJ whole genome shotgun (WGS) entry which is preliminary data.</text>
</comment>
<reference evidence="3 4" key="1">
    <citation type="submission" date="2017-10" db="EMBL/GenBank/DDBJ databases">
        <title>Comparative genomics in systemic dimorphic fungi from Ajellomycetaceae.</title>
        <authorList>
            <person name="Munoz J.F."/>
            <person name="Mcewen J.G."/>
            <person name="Clay O.K."/>
            <person name="Cuomo C.A."/>
        </authorList>
    </citation>
    <scope>NUCLEOTIDE SEQUENCE [LARGE SCALE GENOMIC DNA]</scope>
    <source>
        <strain evidence="3 4">UAMH7299</strain>
    </source>
</reference>
<feature type="coiled-coil region" evidence="1">
    <location>
        <begin position="71"/>
        <end position="134"/>
    </location>
</feature>
<name>A0A2B7WP07_POLH7</name>
<evidence type="ECO:0000313" key="3">
    <source>
        <dbReference type="EMBL" id="PGG98495.1"/>
    </source>
</evidence>
<organism evidence="3 4">
    <name type="scientific">Polytolypa hystricis (strain UAMH7299)</name>
    <dbReference type="NCBI Taxonomy" id="1447883"/>
    <lineage>
        <taxon>Eukaryota</taxon>
        <taxon>Fungi</taxon>
        <taxon>Dikarya</taxon>
        <taxon>Ascomycota</taxon>
        <taxon>Pezizomycotina</taxon>
        <taxon>Eurotiomycetes</taxon>
        <taxon>Eurotiomycetidae</taxon>
        <taxon>Onygenales</taxon>
        <taxon>Onygenales incertae sedis</taxon>
        <taxon>Polytolypa</taxon>
    </lineage>
</organism>